<feature type="transmembrane region" description="Helical" evidence="5">
    <location>
        <begin position="147"/>
        <end position="168"/>
    </location>
</feature>
<evidence type="ECO:0000313" key="7">
    <source>
        <dbReference type="Proteomes" id="UP000721844"/>
    </source>
</evidence>
<keyword evidence="7" id="KW-1185">Reference proteome</keyword>
<dbReference type="GO" id="GO:0016020">
    <property type="term" value="C:membrane"/>
    <property type="evidence" value="ECO:0007669"/>
    <property type="project" value="UniProtKB-SubCell"/>
</dbReference>
<evidence type="ECO:0000256" key="2">
    <source>
        <dbReference type="ARBA" id="ARBA00022692"/>
    </source>
</evidence>
<dbReference type="AlphaFoldDB" id="A0A964E543"/>
<feature type="transmembrane region" description="Helical" evidence="5">
    <location>
        <begin position="28"/>
        <end position="50"/>
    </location>
</feature>
<evidence type="ECO:0000313" key="6">
    <source>
        <dbReference type="EMBL" id="MCB8882119.1"/>
    </source>
</evidence>
<proteinExistence type="predicted"/>
<name>A0A964E543_9PROT</name>
<sequence>MALVMGCSLGAPLAIVWALRGPIRLLPNAIVQLLRAAPTFVVMFFLLNILPHRITIFGNDIVISRQFTVALSLLPYSASVIAESAAEALRHWRVGSHLAALLLLPNLARIYFVLVMSSGSAAAIGVHEGISSILRQADQFQAIGDRLWVFAIGVLGYGLILQTGFIGVQKLRSHLAAQVTRRRRPSDLTESSKINGG</sequence>
<dbReference type="RefSeq" id="WP_227308786.1">
    <property type="nucleotide sequence ID" value="NZ_JAESVA010000006.1"/>
</dbReference>
<dbReference type="Proteomes" id="UP000721844">
    <property type="component" value="Unassembled WGS sequence"/>
</dbReference>
<dbReference type="InterPro" id="IPR035906">
    <property type="entry name" value="MetI-like_sf"/>
</dbReference>
<evidence type="ECO:0000256" key="1">
    <source>
        <dbReference type="ARBA" id="ARBA00004141"/>
    </source>
</evidence>
<accession>A0A964E543</accession>
<evidence type="ECO:0000256" key="3">
    <source>
        <dbReference type="ARBA" id="ARBA00022989"/>
    </source>
</evidence>
<dbReference type="EMBL" id="JAESVA010000006">
    <property type="protein sequence ID" value="MCB8882119.1"/>
    <property type="molecule type" value="Genomic_DNA"/>
</dbReference>
<feature type="transmembrane region" description="Helical" evidence="5">
    <location>
        <begin position="102"/>
        <end position="126"/>
    </location>
</feature>
<comment type="subcellular location">
    <subcellularLocation>
        <location evidence="1">Membrane</location>
        <topology evidence="1">Multi-pass membrane protein</topology>
    </subcellularLocation>
</comment>
<keyword evidence="3 5" id="KW-1133">Transmembrane helix</keyword>
<evidence type="ECO:0000256" key="5">
    <source>
        <dbReference type="SAM" id="Phobius"/>
    </source>
</evidence>
<evidence type="ECO:0000256" key="4">
    <source>
        <dbReference type="ARBA" id="ARBA00023136"/>
    </source>
</evidence>
<keyword evidence="2 5" id="KW-0812">Transmembrane</keyword>
<comment type="caution">
    <text evidence="6">The sequence shown here is derived from an EMBL/GenBank/DDBJ whole genome shotgun (WGS) entry which is preliminary data.</text>
</comment>
<organism evidence="6 7">
    <name type="scientific">Acidisoma cellulosilyticum</name>
    <dbReference type="NCBI Taxonomy" id="2802395"/>
    <lineage>
        <taxon>Bacteria</taxon>
        <taxon>Pseudomonadati</taxon>
        <taxon>Pseudomonadota</taxon>
        <taxon>Alphaproteobacteria</taxon>
        <taxon>Acetobacterales</taxon>
        <taxon>Acidocellaceae</taxon>
        <taxon>Acidisoma</taxon>
    </lineage>
</organism>
<protein>
    <submittedName>
        <fullName evidence="6">Uncharacterized protein</fullName>
    </submittedName>
</protein>
<reference evidence="6 7" key="1">
    <citation type="journal article" date="2021" name="Microorganisms">
        <title>Acidisoma silvae sp. nov. and Acidisomacellulosilytica sp. nov., Two Acidophilic Bacteria Isolated from Decaying Wood, Hydrolyzing Cellulose and Producing Poly-3-hydroxybutyrate.</title>
        <authorList>
            <person name="Mieszkin S."/>
            <person name="Pouder E."/>
            <person name="Uroz S."/>
            <person name="Simon-Colin C."/>
            <person name="Alain K."/>
        </authorList>
    </citation>
    <scope>NUCLEOTIDE SEQUENCE [LARGE SCALE GENOMIC DNA]</scope>
    <source>
        <strain evidence="6 7">HW T5.17</strain>
    </source>
</reference>
<dbReference type="SUPFAM" id="SSF161098">
    <property type="entry name" value="MetI-like"/>
    <property type="match status" value="1"/>
</dbReference>
<keyword evidence="4 5" id="KW-0472">Membrane</keyword>
<gene>
    <name evidence="6" type="ORF">ACELLULO517_17875</name>
</gene>